<feature type="signal peptide" evidence="1">
    <location>
        <begin position="1"/>
        <end position="22"/>
    </location>
</feature>
<dbReference type="InterPro" id="IPR025392">
    <property type="entry name" value="DUF4124"/>
</dbReference>
<proteinExistence type="predicted"/>
<comment type="caution">
    <text evidence="3">The sequence shown here is derived from an EMBL/GenBank/DDBJ whole genome shotgun (WGS) entry which is preliminary data.</text>
</comment>
<evidence type="ECO:0000313" key="3">
    <source>
        <dbReference type="EMBL" id="TWI53545.1"/>
    </source>
</evidence>
<keyword evidence="1" id="KW-0732">Signal</keyword>
<keyword evidence="4" id="KW-1185">Reference proteome</keyword>
<evidence type="ECO:0000259" key="2">
    <source>
        <dbReference type="Pfam" id="PF13511"/>
    </source>
</evidence>
<name>A0A562Q9V3_9PSED</name>
<feature type="domain" description="DUF4124" evidence="2">
    <location>
        <begin position="19"/>
        <end position="47"/>
    </location>
</feature>
<evidence type="ECO:0000256" key="1">
    <source>
        <dbReference type="SAM" id="SignalP"/>
    </source>
</evidence>
<sequence>MYHRLVAILCLCMCSYTYESLAATVYRCQDTSGHVTFSSNGCQKSEAITFHTASNLPPSGSTIITKQPVIERQTEQPPQQPREITVVGTQQDGCSNLLSRAERRTAIIHQRVRAGMTLKDVESALGKPDAISETNGAISYRYQKKGRKRTRIVTFDEAGCVISKNRTHKKAMP</sequence>
<reference evidence="3 4" key="1">
    <citation type="journal article" date="2015" name="Stand. Genomic Sci.">
        <title>Genomic Encyclopedia of Bacterial and Archaeal Type Strains, Phase III: the genomes of soil and plant-associated and newly described type strains.</title>
        <authorList>
            <person name="Whitman W.B."/>
            <person name="Woyke T."/>
            <person name="Klenk H.P."/>
            <person name="Zhou Y."/>
            <person name="Lilburn T.G."/>
            <person name="Beck B.J."/>
            <person name="De Vos P."/>
            <person name="Vandamme P."/>
            <person name="Eisen J.A."/>
            <person name="Garrity G."/>
            <person name="Hugenholtz P."/>
            <person name="Kyrpides N.C."/>
        </authorList>
    </citation>
    <scope>NUCLEOTIDE SEQUENCE [LARGE SCALE GENOMIC DNA]</scope>
    <source>
        <strain evidence="3 4">CGMCC 1.6858</strain>
    </source>
</reference>
<evidence type="ECO:0000313" key="4">
    <source>
        <dbReference type="Proteomes" id="UP000316905"/>
    </source>
</evidence>
<gene>
    <name evidence="3" type="ORF">IQ22_02763</name>
</gene>
<dbReference type="Proteomes" id="UP000316905">
    <property type="component" value="Unassembled WGS sequence"/>
</dbReference>
<dbReference type="EMBL" id="VLKY01000008">
    <property type="protein sequence ID" value="TWI53545.1"/>
    <property type="molecule type" value="Genomic_DNA"/>
</dbReference>
<dbReference type="AlphaFoldDB" id="A0A562Q9V3"/>
<organism evidence="3 4">
    <name type="scientific">Pseudomonas duriflava</name>
    <dbReference type="NCBI Taxonomy" id="459528"/>
    <lineage>
        <taxon>Bacteria</taxon>
        <taxon>Pseudomonadati</taxon>
        <taxon>Pseudomonadota</taxon>
        <taxon>Gammaproteobacteria</taxon>
        <taxon>Pseudomonadales</taxon>
        <taxon>Pseudomonadaceae</taxon>
        <taxon>Pseudomonas</taxon>
    </lineage>
</organism>
<dbReference type="Pfam" id="PF13511">
    <property type="entry name" value="DUF4124"/>
    <property type="match status" value="1"/>
</dbReference>
<feature type="chain" id="PRO_5022183256" evidence="1">
    <location>
        <begin position="23"/>
        <end position="173"/>
    </location>
</feature>
<dbReference type="RefSeq" id="WP_244309137.1">
    <property type="nucleotide sequence ID" value="NZ_VLKY01000008.1"/>
</dbReference>
<protein>
    <submittedName>
        <fullName evidence="3">Uncharacterized protein DUF4124</fullName>
    </submittedName>
</protein>
<accession>A0A562Q9V3</accession>